<proteinExistence type="predicted"/>
<protein>
    <submittedName>
        <fullName evidence="1">Uncharacterized protein</fullName>
    </submittedName>
</protein>
<evidence type="ECO:0000313" key="1">
    <source>
        <dbReference type="EMBL" id="CAK9056275.1"/>
    </source>
</evidence>
<dbReference type="EMBL" id="CAXAMM010025002">
    <property type="protein sequence ID" value="CAK9056275.1"/>
    <property type="molecule type" value="Genomic_DNA"/>
</dbReference>
<comment type="caution">
    <text evidence="1">The sequence shown here is derived from an EMBL/GenBank/DDBJ whole genome shotgun (WGS) entry which is preliminary data.</text>
</comment>
<organism evidence="1 2">
    <name type="scientific">Durusdinium trenchii</name>
    <dbReference type="NCBI Taxonomy" id="1381693"/>
    <lineage>
        <taxon>Eukaryota</taxon>
        <taxon>Sar</taxon>
        <taxon>Alveolata</taxon>
        <taxon>Dinophyceae</taxon>
        <taxon>Suessiales</taxon>
        <taxon>Symbiodiniaceae</taxon>
        <taxon>Durusdinium</taxon>
    </lineage>
</organism>
<name>A0ABP0MXP0_9DINO</name>
<gene>
    <name evidence="1" type="ORF">SCF082_LOCUS30338</name>
</gene>
<accession>A0ABP0MXP0</accession>
<keyword evidence="2" id="KW-1185">Reference proteome</keyword>
<sequence>MYFRKLCEIFAWDNTVRDNRKRMQCLTLHHHIGACHNCPCLFRKNPQDVIWNQCAMSLGTSDWTGPGTRAFDAGGMATGRSDGMLFHGGRFTVVQHRTS</sequence>
<dbReference type="Proteomes" id="UP001642464">
    <property type="component" value="Unassembled WGS sequence"/>
</dbReference>
<evidence type="ECO:0000313" key="2">
    <source>
        <dbReference type="Proteomes" id="UP001642464"/>
    </source>
</evidence>
<reference evidence="1 2" key="1">
    <citation type="submission" date="2024-02" db="EMBL/GenBank/DDBJ databases">
        <authorList>
            <person name="Chen Y."/>
            <person name="Shah S."/>
            <person name="Dougan E. K."/>
            <person name="Thang M."/>
            <person name="Chan C."/>
        </authorList>
    </citation>
    <scope>NUCLEOTIDE SEQUENCE [LARGE SCALE GENOMIC DNA]</scope>
</reference>